<dbReference type="PANTHER" id="PTHR16212">
    <property type="entry name" value="FOCADHESIN FAMILY MEMBER"/>
    <property type="match status" value="1"/>
</dbReference>
<dbReference type="InterPro" id="IPR045163">
    <property type="entry name" value="Focadhesin/RST1"/>
</dbReference>
<organism evidence="2 3">
    <name type="scientific">Bathycoccus prasinos</name>
    <dbReference type="NCBI Taxonomy" id="41875"/>
    <lineage>
        <taxon>Eukaryota</taxon>
        <taxon>Viridiplantae</taxon>
        <taxon>Chlorophyta</taxon>
        <taxon>Mamiellophyceae</taxon>
        <taxon>Mamiellales</taxon>
        <taxon>Bathycoccaceae</taxon>
        <taxon>Bathycoccus</taxon>
    </lineage>
</organism>
<name>K8EJ30_9CHLO</name>
<dbReference type="PANTHER" id="PTHR16212:SF4">
    <property type="entry name" value="FOCADHESIN"/>
    <property type="match status" value="1"/>
</dbReference>
<dbReference type="eggNOG" id="ENOG502QQKG">
    <property type="taxonomic scope" value="Eukaryota"/>
</dbReference>
<reference evidence="2 3" key="1">
    <citation type="submission" date="2011-10" db="EMBL/GenBank/DDBJ databases">
        <authorList>
            <person name="Genoscope - CEA"/>
        </authorList>
    </citation>
    <scope>NUCLEOTIDE SEQUENCE [LARGE SCALE GENOMIC DNA]</scope>
    <source>
        <strain evidence="2 3">RCC 1105</strain>
    </source>
</reference>
<sequence>MHSSSSVSNSSLSEILDRFERLTKSAGENERALRLGTRALCMECIVESKKIKKENENEEGTRIRSRDEKSLLRRCFLHESRVVVDEISRRVCDLVEHNVVDKEVVTSELLAALEATTDGTKGRFLVRGIYDICVSNNNINGSGTFATAKGGEDGYDDSTYMPLYRAMKSGGAHVCSTFLYYATLKEKDIERFQRLFYRTILEWNVSGAMVSTSSSLLPGLARVALVRDGSFAALEILTKCLPWYKCSSAEDVSWVSEAIADIADWCEMKVNDNNKKTEEEDRINAIVVRAELGAMAQLCDAVKKGEDVVSLSFHTHRILRISRRDSKTNALAACDLISNCVGKLSIEDQSSLFSLTQTCVRSYPDVLRMHLLELSATLSENHLGESETAYIAAEQGSFSSFASDISEMYNIYPLTECSVLHDLCQAIESNQTMALETKESIFEHALRRNEENDALFTLACMFSPISLRVRNAALDSVRTRFRKSPELAISGLPIVSLALASIEKNFLVSPPPAQDVALATLRGLKAAASSASHPLSANAALRTLLPIVEHIDNEEDEERSLALDLVLLAEAWISAPSSGSQLSFRFQQAIERAIASHIFEETLAGANAMLEVSKADPFRAAETFANAIQTCIEQKRPSCCRAIGLETIEVLFQAEALDFYPAFKIVTKEMPTRPKDSNLVAKRWLRLLKYGVEDADVVPEAGSLVVNALIDCALDESKTTDDSLRIEAWNSLNEFNIKQLKNLLNIYDGEDDNESEESKTSFLAFTRLVNTFIEEENEDVVRAASKVIARIVELESESVSRRARASQKKRISLIGGSSINQDEEKVLMEISDPFLYRLAIGTAKRLRKNTKSKDDELISPLLLLLLFDGDSYEMQFCEFVRRNKFSHAWWNEYVIENTMMQFLERWMVSWSNAAADDSKSKGERILDAGFFSRITGERLQSPDAIQTTRVATKIVDGFKSDAVSTRAREEIGILVSKCLRLGCSKLIFRSVTRDEEDSSAGTFFNDFNEQHPEYIFVRLASFVEAVGDYELALKLFANSIEYLEENDGKEDESSWRRALLCALPILARVVKEGEGDNNALISRAIKETLSTFLVEEQAFSLMSLGALASLALERGIPVENALCEKIVTVLIVTATDAHRKCSSEDRCSAVLGASALLGGSSLSWCWLPSPPKQSTVHKMPSSSLVDDANFFVRPLLFGRGQDLAKKLLKTLESISSSSAGGGGKNCRVGDIASLALGFSSISARTLILSAGDVSKQHKSAGVDATNNFGACSLRLLDSLFAIDAEFRKKSNALEALAALGNIIPLPNGDGPYQSLLRRYYGEKELVASVVCFASSRPAKHIGGEIVNRTIADYECAHNSIINNVNVLNAVRAAAKSEDVDLLRAALALHDQKCENDSDATHVLKHMWLGSLEINAATSFAETLLIELLRRTSLKSDSLKHATEGLYQIAANMAKHVEKDSMVRFSTTLREGCEDDVLPVLASRLVLLGVEIVRLDDLVLPLARWNTKRLRRDELLHFALDVREVEGFFEKQKLGARRIKRISEFKKRLIDDACHLIKRISEDASTSGEFEACSCLMLLCLRFGRKTNRGFIYAQIVSSSSWDFRKRFFPFALCSALQEEEDVKKKEKSAGEIFLFNAKTIVDSLVVPSASGENSTCARALREIMGKFDVKISLTSYESIARRNFHVKK</sequence>
<dbReference type="GO" id="GO:0060147">
    <property type="term" value="P:regulation of post-transcriptional gene silencing"/>
    <property type="evidence" value="ECO:0007669"/>
    <property type="project" value="InterPro"/>
</dbReference>
<dbReference type="OrthoDB" id="553246at2759"/>
<feature type="domain" description="DUF3730" evidence="1">
    <location>
        <begin position="528"/>
        <end position="712"/>
    </location>
</feature>
<dbReference type="SUPFAM" id="SSF48371">
    <property type="entry name" value="ARM repeat"/>
    <property type="match status" value="1"/>
</dbReference>
<dbReference type="InterPro" id="IPR022542">
    <property type="entry name" value="FOCAD/RST1_DUF3730"/>
</dbReference>
<dbReference type="InterPro" id="IPR016024">
    <property type="entry name" value="ARM-type_fold"/>
</dbReference>
<protein>
    <recommendedName>
        <fullName evidence="1">DUF3730 domain-containing protein</fullName>
    </recommendedName>
</protein>
<evidence type="ECO:0000313" key="3">
    <source>
        <dbReference type="Proteomes" id="UP000198341"/>
    </source>
</evidence>
<dbReference type="EMBL" id="FO082269">
    <property type="protein sequence ID" value="CCO18031.1"/>
    <property type="molecule type" value="Genomic_DNA"/>
</dbReference>
<proteinExistence type="predicted"/>
<dbReference type="RefSeq" id="XP_007510498.1">
    <property type="nucleotide sequence ID" value="XM_007510436.1"/>
</dbReference>
<gene>
    <name evidence="2" type="ordered locus">Bathy10g03350</name>
</gene>
<dbReference type="KEGG" id="bpg:Bathy10g03350"/>
<evidence type="ECO:0000259" key="1">
    <source>
        <dbReference type="Pfam" id="PF12530"/>
    </source>
</evidence>
<dbReference type="GeneID" id="19013410"/>
<keyword evidence="3" id="KW-1185">Reference proteome</keyword>
<dbReference type="Pfam" id="PF12530">
    <property type="entry name" value="DUF3730"/>
    <property type="match status" value="1"/>
</dbReference>
<accession>K8EJ30</accession>
<dbReference type="Proteomes" id="UP000198341">
    <property type="component" value="Chromosome 10"/>
</dbReference>
<evidence type="ECO:0000313" key="2">
    <source>
        <dbReference type="EMBL" id="CCO18031.1"/>
    </source>
</evidence>